<gene>
    <name evidence="8" type="primary">LOC116209703</name>
    <name evidence="5" type="ORF">CDL15_Pgr019398</name>
</gene>
<dbReference type="PANTHER" id="PTHR47926">
    <property type="entry name" value="PENTATRICOPEPTIDE REPEAT-CONTAINING PROTEIN"/>
    <property type="match status" value="1"/>
</dbReference>
<dbReference type="FunFam" id="1.25.40.10:FF:001630">
    <property type="entry name" value="Pentatricopeptide repeat-containing protein At5g43790"/>
    <property type="match status" value="1"/>
</dbReference>
<dbReference type="Pfam" id="PF20431">
    <property type="entry name" value="E_motif"/>
    <property type="match status" value="1"/>
</dbReference>
<keyword evidence="2" id="KW-0677">Repeat</keyword>
<feature type="domain" description="DYW" evidence="4">
    <location>
        <begin position="510"/>
        <end position="602"/>
    </location>
</feature>
<dbReference type="OrthoDB" id="185373at2759"/>
<sequence>MQPPPSPSTAHNHPLLQQLQKRPNLPSLKRLHALLITTGLALHTFPLSHLLSAASLLSPAYCLSIFNRIPSPTVFLFNTLISSFATAARPPHLAFSLYLRILGHQARPNSFTFPSLFKLCGSHRLCDPGRALHAHVLKFLDPPSDRFVQASLVSFYARIGRVDVARVLFDQIEEPDLACWNSVLAAYARSDIVNQCLGITDIVAGNAAELSSEALILFMKMQTSGVRPNEITIVAVISACANLGALFQGKWLHKYILTNNLEMNVFVATALTDMYAKCGCLDLAHQMFDKIPQRDTLSYNAIIGGLAIHGHGRLAVELFDKMKQEGLIPDDATFVVTLCACSHVGLVEEGKRVFWSMKEVYGVEPKLEHYGCLVDLLGRCGQLEEALEIVQSMLVKSNAVLWRSLLGAARVHGNLEIGKVALKSLLELEPETSGHYVLLSNIYANNNRWDDVNKVRRLMKQHGVNKMPGISLVEVNGAMHEFLTGDRTHPNSVDIYFKLEEVNTRLQEQGHRARTRDVLFEIEEEEKEDALSYHSERLAIAFALIATDSGVPIRIIKNLRVCEDCHAVTKLISTIYDREIIVRDRIRFHHFKGGTCSCSDYW</sequence>
<dbReference type="GO" id="GO:0003723">
    <property type="term" value="F:RNA binding"/>
    <property type="evidence" value="ECO:0007669"/>
    <property type="project" value="InterPro"/>
</dbReference>
<evidence type="ECO:0000256" key="2">
    <source>
        <dbReference type="ARBA" id="ARBA00022737"/>
    </source>
</evidence>
<evidence type="ECO:0000313" key="5">
    <source>
        <dbReference type="EMBL" id="OWM87814.1"/>
    </source>
</evidence>
<feature type="repeat" description="PPR" evidence="3">
    <location>
        <begin position="295"/>
        <end position="329"/>
    </location>
</feature>
<dbReference type="PANTHER" id="PTHR47926:SF450">
    <property type="entry name" value="DYW DOMAIN-CONTAINING PROTEIN"/>
    <property type="match status" value="1"/>
</dbReference>
<dbReference type="GO" id="GO:0008270">
    <property type="term" value="F:zinc ion binding"/>
    <property type="evidence" value="ECO:0007669"/>
    <property type="project" value="InterPro"/>
</dbReference>
<name>A0A218XSA8_PUNGR</name>
<comment type="similarity">
    <text evidence="1">Belongs to the PPR family. PCMP-H subfamily.</text>
</comment>
<evidence type="ECO:0000313" key="7">
    <source>
        <dbReference type="Proteomes" id="UP000515151"/>
    </source>
</evidence>
<dbReference type="EMBL" id="MTKT01000805">
    <property type="protein sequence ID" value="OWM87814.1"/>
    <property type="molecule type" value="Genomic_DNA"/>
</dbReference>
<keyword evidence="7" id="KW-1185">Reference proteome</keyword>
<dbReference type="InterPro" id="IPR002885">
    <property type="entry name" value="PPR_rpt"/>
</dbReference>
<dbReference type="FunFam" id="1.25.40.10:FF:000366">
    <property type="entry name" value="Pentatricopeptide (PPR) repeat-containing protein"/>
    <property type="match status" value="1"/>
</dbReference>
<dbReference type="AlphaFoldDB" id="A0A218XSA8"/>
<dbReference type="FunFam" id="1.25.40.10:FF:000031">
    <property type="entry name" value="Pentatricopeptide repeat-containing protein mitochondrial"/>
    <property type="match status" value="1"/>
</dbReference>
<dbReference type="InterPro" id="IPR011990">
    <property type="entry name" value="TPR-like_helical_dom_sf"/>
</dbReference>
<evidence type="ECO:0000256" key="1">
    <source>
        <dbReference type="ARBA" id="ARBA00006643"/>
    </source>
</evidence>
<dbReference type="PROSITE" id="PS51375">
    <property type="entry name" value="PPR"/>
    <property type="match status" value="1"/>
</dbReference>
<reference evidence="5" key="2">
    <citation type="submission" date="2017-06" db="EMBL/GenBank/DDBJ databases">
        <title>The pomegranate genome and the genomics of punicalagin biosynthesis.</title>
        <authorList>
            <person name="Xu C."/>
        </authorList>
    </citation>
    <scope>NUCLEOTIDE SEQUENCE [LARGE SCALE GENOMIC DNA]</scope>
    <source>
        <tissue evidence="5">Fresh leaf</tissue>
    </source>
</reference>
<dbReference type="InterPro" id="IPR046848">
    <property type="entry name" value="E_motif"/>
</dbReference>
<dbReference type="GeneID" id="116209703"/>
<reference evidence="7" key="3">
    <citation type="journal article" date="2020" name="Plant Biotechnol. J.">
        <title>The pomegranate (Punica granatum L.) draft genome dissects genetic divergence between soft- and hard-seeded cultivars.</title>
        <authorList>
            <person name="Luo X."/>
            <person name="Li H."/>
            <person name="Wu Z."/>
            <person name="Yao W."/>
            <person name="Zhao P."/>
            <person name="Cao D."/>
            <person name="Yu H."/>
            <person name="Li K."/>
            <person name="Poudel K."/>
            <person name="Zhao D."/>
            <person name="Zhang F."/>
            <person name="Xia X."/>
            <person name="Chen L."/>
            <person name="Wang Q."/>
            <person name="Jing D."/>
            <person name="Cao S."/>
        </authorList>
    </citation>
    <scope>NUCLEOTIDE SEQUENCE [LARGE SCALE GENOMIC DNA]</scope>
</reference>
<evidence type="ECO:0000313" key="8">
    <source>
        <dbReference type="RefSeq" id="XP_031399299.1"/>
    </source>
</evidence>
<dbReference type="Proteomes" id="UP000197138">
    <property type="component" value="Unassembled WGS sequence"/>
</dbReference>
<dbReference type="InterPro" id="IPR032867">
    <property type="entry name" value="DYW_dom"/>
</dbReference>
<dbReference type="RefSeq" id="XP_031399299.1">
    <property type="nucleotide sequence ID" value="XM_031543439.1"/>
</dbReference>
<dbReference type="InterPro" id="IPR046960">
    <property type="entry name" value="PPR_At4g14850-like_plant"/>
</dbReference>
<reference evidence="6" key="1">
    <citation type="journal article" date="2017" name="Plant J.">
        <title>The pomegranate (Punica granatum L.) genome and the genomics of punicalagin biosynthesis.</title>
        <authorList>
            <person name="Qin G."/>
            <person name="Xu C."/>
            <person name="Ming R."/>
            <person name="Tang H."/>
            <person name="Guyot R."/>
            <person name="Kramer E.M."/>
            <person name="Hu Y."/>
            <person name="Yi X."/>
            <person name="Qi Y."/>
            <person name="Xu X."/>
            <person name="Gao Z."/>
            <person name="Pan H."/>
            <person name="Jian J."/>
            <person name="Tian Y."/>
            <person name="Yue Z."/>
            <person name="Xu Y."/>
        </authorList>
    </citation>
    <scope>NUCLEOTIDE SEQUENCE [LARGE SCALE GENOMIC DNA]</scope>
    <source>
        <strain evidence="6">cv. Dabenzi</strain>
    </source>
</reference>
<dbReference type="Gene3D" id="1.25.40.10">
    <property type="entry name" value="Tetratricopeptide repeat domain"/>
    <property type="match status" value="4"/>
</dbReference>
<dbReference type="Pfam" id="PF13041">
    <property type="entry name" value="PPR_2"/>
    <property type="match status" value="1"/>
</dbReference>
<evidence type="ECO:0000313" key="6">
    <source>
        <dbReference type="Proteomes" id="UP000197138"/>
    </source>
</evidence>
<dbReference type="Proteomes" id="UP000515151">
    <property type="component" value="Chromosome 5"/>
</dbReference>
<reference evidence="8" key="4">
    <citation type="submission" date="2025-04" db="UniProtKB">
        <authorList>
            <consortium name="RefSeq"/>
        </authorList>
    </citation>
    <scope>IDENTIFICATION</scope>
    <source>
        <tissue evidence="8">Leaf</tissue>
    </source>
</reference>
<dbReference type="GO" id="GO:0009451">
    <property type="term" value="P:RNA modification"/>
    <property type="evidence" value="ECO:0007669"/>
    <property type="project" value="InterPro"/>
</dbReference>
<evidence type="ECO:0000259" key="4">
    <source>
        <dbReference type="Pfam" id="PF14432"/>
    </source>
</evidence>
<dbReference type="Pfam" id="PF14432">
    <property type="entry name" value="DYW_deaminase"/>
    <property type="match status" value="1"/>
</dbReference>
<accession>A0A218XSA8</accession>
<protein>
    <submittedName>
        <fullName evidence="8">Pentatricopeptide repeat-containing protein At5g43790</fullName>
    </submittedName>
</protein>
<evidence type="ECO:0000256" key="3">
    <source>
        <dbReference type="PROSITE-ProRule" id="PRU00708"/>
    </source>
</evidence>
<dbReference type="Pfam" id="PF01535">
    <property type="entry name" value="PPR"/>
    <property type="match status" value="2"/>
</dbReference>
<proteinExistence type="inferred from homology"/>
<organism evidence="5 6">
    <name type="scientific">Punica granatum</name>
    <name type="common">Pomegranate</name>
    <dbReference type="NCBI Taxonomy" id="22663"/>
    <lineage>
        <taxon>Eukaryota</taxon>
        <taxon>Viridiplantae</taxon>
        <taxon>Streptophyta</taxon>
        <taxon>Embryophyta</taxon>
        <taxon>Tracheophyta</taxon>
        <taxon>Spermatophyta</taxon>
        <taxon>Magnoliopsida</taxon>
        <taxon>eudicotyledons</taxon>
        <taxon>Gunneridae</taxon>
        <taxon>Pentapetalae</taxon>
        <taxon>rosids</taxon>
        <taxon>malvids</taxon>
        <taxon>Myrtales</taxon>
        <taxon>Lythraceae</taxon>
        <taxon>Punica</taxon>
    </lineage>
</organism>
<dbReference type="NCBIfam" id="TIGR00756">
    <property type="entry name" value="PPR"/>
    <property type="match status" value="1"/>
</dbReference>